<evidence type="ECO:0000259" key="3">
    <source>
        <dbReference type="PROSITE" id="PS50110"/>
    </source>
</evidence>
<feature type="domain" description="Response regulatory" evidence="3">
    <location>
        <begin position="6"/>
        <end position="127"/>
    </location>
</feature>
<keyword evidence="1 2" id="KW-0597">Phosphoprotein</keyword>
<accession>A0A7Z8Y6X9</accession>
<proteinExistence type="predicted"/>
<dbReference type="EMBL" id="UXHF01000009">
    <property type="protein sequence ID" value="VDC52044.1"/>
    <property type="molecule type" value="Genomic_DNA"/>
</dbReference>
<comment type="caution">
    <text evidence="4">The sequence shown here is derived from an EMBL/GenBank/DDBJ whole genome shotgun (WGS) entry which is preliminary data.</text>
</comment>
<dbReference type="PANTHER" id="PTHR44591:SF25">
    <property type="entry name" value="CHEMOTAXIS TWO-COMPONENT RESPONSE REGULATOR"/>
    <property type="match status" value="1"/>
</dbReference>
<dbReference type="SUPFAM" id="SSF52172">
    <property type="entry name" value="CheY-like"/>
    <property type="match status" value="1"/>
</dbReference>
<dbReference type="Pfam" id="PF00072">
    <property type="entry name" value="Response_reg"/>
    <property type="match status" value="1"/>
</dbReference>
<gene>
    <name evidence="4" type="primary">fixJ_1</name>
    <name evidence="4" type="ORF">BREV_BREV_00708</name>
</gene>
<evidence type="ECO:0000256" key="1">
    <source>
        <dbReference type="ARBA" id="ARBA00022553"/>
    </source>
</evidence>
<evidence type="ECO:0000313" key="4">
    <source>
        <dbReference type="EMBL" id="VDC52044.1"/>
    </source>
</evidence>
<dbReference type="PANTHER" id="PTHR44591">
    <property type="entry name" value="STRESS RESPONSE REGULATOR PROTEIN 1"/>
    <property type="match status" value="1"/>
</dbReference>
<feature type="modified residue" description="4-aspartylphosphate" evidence="2">
    <location>
        <position position="63"/>
    </location>
</feature>
<reference evidence="4 5" key="1">
    <citation type="submission" date="2018-11" db="EMBL/GenBank/DDBJ databases">
        <authorList>
            <person name="Peiro R."/>
            <person name="Begona"/>
            <person name="Cbmso G."/>
            <person name="Lopez M."/>
            <person name="Gonzalez S."/>
            <person name="Sacristan E."/>
            <person name="Castillo E."/>
        </authorList>
    </citation>
    <scope>NUCLEOTIDE SEQUENCE [LARGE SCALE GENOMIC DNA]</scope>
    <source>
        <strain evidence="4">Brev_genome</strain>
    </source>
</reference>
<evidence type="ECO:0000256" key="2">
    <source>
        <dbReference type="PROSITE-ProRule" id="PRU00169"/>
    </source>
</evidence>
<sequence>MMVAPLVLLVDDDPAVAQSVAFALETEGFRVRRYGSAEALLEAVEDRVGEGAGLRAARCLVLDYHLPGLDGLALLNRLRAASLAGGAILITTHPRRGVCEDAARVGAVLLEKPLIGGALLEAVRDACGLSRLASEP</sequence>
<dbReference type="Proteomes" id="UP000289220">
    <property type="component" value="Unassembled WGS sequence"/>
</dbReference>
<dbReference type="InterPro" id="IPR011006">
    <property type="entry name" value="CheY-like_superfamily"/>
</dbReference>
<organism evidence="4 5">
    <name type="scientific">Brevundimonas mediterranea</name>
    <dbReference type="NCBI Taxonomy" id="74329"/>
    <lineage>
        <taxon>Bacteria</taxon>
        <taxon>Pseudomonadati</taxon>
        <taxon>Pseudomonadota</taxon>
        <taxon>Alphaproteobacteria</taxon>
        <taxon>Caulobacterales</taxon>
        <taxon>Caulobacteraceae</taxon>
        <taxon>Brevundimonas</taxon>
    </lineage>
</organism>
<dbReference type="InterPro" id="IPR001789">
    <property type="entry name" value="Sig_transdc_resp-reg_receiver"/>
</dbReference>
<dbReference type="Gene3D" id="3.40.50.2300">
    <property type="match status" value="1"/>
</dbReference>
<dbReference type="RefSeq" id="WP_008262946.1">
    <property type="nucleotide sequence ID" value="NZ_CP048751.1"/>
</dbReference>
<keyword evidence="5" id="KW-1185">Reference proteome</keyword>
<dbReference type="PROSITE" id="PS50110">
    <property type="entry name" value="RESPONSE_REGULATORY"/>
    <property type="match status" value="1"/>
</dbReference>
<protein>
    <submittedName>
        <fullName evidence="4">Transcriptional regulatory protein FixJ</fullName>
    </submittedName>
</protein>
<dbReference type="SMART" id="SM00448">
    <property type="entry name" value="REC"/>
    <property type="match status" value="1"/>
</dbReference>
<dbReference type="GO" id="GO:0000160">
    <property type="term" value="P:phosphorelay signal transduction system"/>
    <property type="evidence" value="ECO:0007669"/>
    <property type="project" value="InterPro"/>
</dbReference>
<name>A0A7Z8Y6X9_9CAUL</name>
<dbReference type="InterPro" id="IPR050595">
    <property type="entry name" value="Bact_response_regulator"/>
</dbReference>
<evidence type="ECO:0000313" key="5">
    <source>
        <dbReference type="Proteomes" id="UP000289220"/>
    </source>
</evidence>
<dbReference type="AlphaFoldDB" id="A0A7Z8Y6X9"/>